<feature type="non-terminal residue" evidence="2">
    <location>
        <position position="1"/>
    </location>
</feature>
<protein>
    <submittedName>
        <fullName evidence="2">Uncharacterized protein</fullName>
    </submittedName>
</protein>
<name>A0A6J4IKB8_9ACTN</name>
<dbReference type="EMBL" id="CADCSZ010000156">
    <property type="protein sequence ID" value="CAA9255224.1"/>
    <property type="molecule type" value="Genomic_DNA"/>
</dbReference>
<dbReference type="AlphaFoldDB" id="A0A6J4IKB8"/>
<accession>A0A6J4IKB8</accession>
<evidence type="ECO:0000256" key="1">
    <source>
        <dbReference type="SAM" id="MobiDB-lite"/>
    </source>
</evidence>
<organism evidence="2">
    <name type="scientific">uncultured Acidimicrobiales bacterium</name>
    <dbReference type="NCBI Taxonomy" id="310071"/>
    <lineage>
        <taxon>Bacteria</taxon>
        <taxon>Bacillati</taxon>
        <taxon>Actinomycetota</taxon>
        <taxon>Acidimicrobiia</taxon>
        <taxon>Acidimicrobiales</taxon>
        <taxon>environmental samples</taxon>
    </lineage>
</organism>
<feature type="region of interest" description="Disordered" evidence="1">
    <location>
        <begin position="1"/>
        <end position="101"/>
    </location>
</feature>
<evidence type="ECO:0000313" key="2">
    <source>
        <dbReference type="EMBL" id="CAA9255224.1"/>
    </source>
</evidence>
<proteinExistence type="predicted"/>
<feature type="compositionally biased region" description="Basic and acidic residues" evidence="1">
    <location>
        <begin position="47"/>
        <end position="59"/>
    </location>
</feature>
<feature type="non-terminal residue" evidence="2">
    <location>
        <position position="101"/>
    </location>
</feature>
<feature type="compositionally biased region" description="Low complexity" evidence="1">
    <location>
        <begin position="60"/>
        <end position="80"/>
    </location>
</feature>
<sequence>APPGPGGGGGALGGCPGSGSLPPCSGGGGGGHVLTGPGCHVETTCLRSERRGPDVERRAGSPSPAPLAAAASVAAFRADAGPGGRSPGRRHRRAAAHRDPV</sequence>
<gene>
    <name evidence="2" type="ORF">AVDCRST_MAG76-2509</name>
</gene>
<reference evidence="2" key="1">
    <citation type="submission" date="2020-02" db="EMBL/GenBank/DDBJ databases">
        <authorList>
            <person name="Meier V. D."/>
        </authorList>
    </citation>
    <scope>NUCLEOTIDE SEQUENCE</scope>
    <source>
        <strain evidence="2">AVDCRST_MAG76</strain>
    </source>
</reference>
<feature type="compositionally biased region" description="Gly residues" evidence="1">
    <location>
        <begin position="1"/>
        <end position="17"/>
    </location>
</feature>